<dbReference type="InParanoid" id="A0A218YXB0"/>
<keyword evidence="3" id="KW-1185">Reference proteome</keyword>
<keyword evidence="1" id="KW-0732">Signal</keyword>
<organism evidence="2 3">
    <name type="scientific">Diplocarpon coronariae</name>
    <dbReference type="NCBI Taxonomy" id="2795749"/>
    <lineage>
        <taxon>Eukaryota</taxon>
        <taxon>Fungi</taxon>
        <taxon>Dikarya</taxon>
        <taxon>Ascomycota</taxon>
        <taxon>Pezizomycotina</taxon>
        <taxon>Leotiomycetes</taxon>
        <taxon>Helotiales</taxon>
        <taxon>Drepanopezizaceae</taxon>
        <taxon>Diplocarpon</taxon>
    </lineage>
</organism>
<reference evidence="2 3" key="1">
    <citation type="submission" date="2017-04" db="EMBL/GenBank/DDBJ databases">
        <title>Draft genome sequence of Marssonina coronaria NL1: causal agent of apple blotch.</title>
        <authorList>
            <person name="Cheng Q."/>
        </authorList>
    </citation>
    <scope>NUCLEOTIDE SEQUENCE [LARGE SCALE GENOMIC DNA]</scope>
    <source>
        <strain evidence="2 3">NL1</strain>
    </source>
</reference>
<feature type="signal peptide" evidence="1">
    <location>
        <begin position="1"/>
        <end position="17"/>
    </location>
</feature>
<sequence length="143" mass="14274">MRLSLLAAALLPVLASADYPIQSAPTSTTTATATLTRTSTSTSTLTRTITVSQVVTSVYPTHTYPTHNSTSASYGPSVASTYATYATGPTLATGASMRYPGTGMPPSASASMPATYTGAASSLSPRWAGAGAGAVVCAVAAFL</sequence>
<accession>A0A218YXB0</accession>
<evidence type="ECO:0000313" key="3">
    <source>
        <dbReference type="Proteomes" id="UP000242519"/>
    </source>
</evidence>
<dbReference type="AlphaFoldDB" id="A0A218YXB0"/>
<gene>
    <name evidence="2" type="ORF">B2J93_9483</name>
</gene>
<dbReference type="EMBL" id="MZNU01000345">
    <property type="protein sequence ID" value="OWO99733.1"/>
    <property type="molecule type" value="Genomic_DNA"/>
</dbReference>
<name>A0A218YXB0_9HELO</name>
<comment type="caution">
    <text evidence="2">The sequence shown here is derived from an EMBL/GenBank/DDBJ whole genome shotgun (WGS) entry which is preliminary data.</text>
</comment>
<protein>
    <submittedName>
        <fullName evidence="2">Uncharacterized protein</fullName>
    </submittedName>
</protein>
<dbReference type="Proteomes" id="UP000242519">
    <property type="component" value="Unassembled WGS sequence"/>
</dbReference>
<evidence type="ECO:0000256" key="1">
    <source>
        <dbReference type="SAM" id="SignalP"/>
    </source>
</evidence>
<proteinExistence type="predicted"/>
<feature type="chain" id="PRO_5012126277" evidence="1">
    <location>
        <begin position="18"/>
        <end position="143"/>
    </location>
</feature>
<evidence type="ECO:0000313" key="2">
    <source>
        <dbReference type="EMBL" id="OWO99733.1"/>
    </source>
</evidence>